<dbReference type="EMBL" id="REGN01006103">
    <property type="protein sequence ID" value="RNA10834.1"/>
    <property type="molecule type" value="Genomic_DNA"/>
</dbReference>
<name>A0A3M7QI65_BRAPC</name>
<dbReference type="Proteomes" id="UP000276133">
    <property type="component" value="Unassembled WGS sequence"/>
</dbReference>
<organism evidence="1 2">
    <name type="scientific">Brachionus plicatilis</name>
    <name type="common">Marine rotifer</name>
    <name type="synonym">Brachionus muelleri</name>
    <dbReference type="NCBI Taxonomy" id="10195"/>
    <lineage>
        <taxon>Eukaryota</taxon>
        <taxon>Metazoa</taxon>
        <taxon>Spiralia</taxon>
        <taxon>Gnathifera</taxon>
        <taxon>Rotifera</taxon>
        <taxon>Eurotatoria</taxon>
        <taxon>Monogononta</taxon>
        <taxon>Pseudotrocha</taxon>
        <taxon>Ploima</taxon>
        <taxon>Brachionidae</taxon>
        <taxon>Brachionus</taxon>
    </lineage>
</organism>
<proteinExistence type="predicted"/>
<accession>A0A3M7QI65</accession>
<gene>
    <name evidence="1" type="ORF">BpHYR1_007814</name>
</gene>
<evidence type="ECO:0000313" key="1">
    <source>
        <dbReference type="EMBL" id="RNA10834.1"/>
    </source>
</evidence>
<reference evidence="1 2" key="1">
    <citation type="journal article" date="2018" name="Sci. Rep.">
        <title>Genomic signatures of local adaptation to the degree of environmental predictability in rotifers.</title>
        <authorList>
            <person name="Franch-Gras L."/>
            <person name="Hahn C."/>
            <person name="Garcia-Roger E.M."/>
            <person name="Carmona M.J."/>
            <person name="Serra M."/>
            <person name="Gomez A."/>
        </authorList>
    </citation>
    <scope>NUCLEOTIDE SEQUENCE [LARGE SCALE GENOMIC DNA]</scope>
    <source>
        <strain evidence="1">HYR1</strain>
    </source>
</reference>
<evidence type="ECO:0000313" key="2">
    <source>
        <dbReference type="Proteomes" id="UP000276133"/>
    </source>
</evidence>
<dbReference type="AlphaFoldDB" id="A0A3M7QI65"/>
<protein>
    <submittedName>
        <fullName evidence="1">Uncharacterized protein</fullName>
    </submittedName>
</protein>
<keyword evidence="2" id="KW-1185">Reference proteome</keyword>
<sequence>MVNDIDKDVAISHFPRNFECFLALTKHANPVPCDLCGELMKNIMDRLCEQNVHILDFILMVTFFCEQLFTFSNRPKNKKNAKLLTFCILIF</sequence>
<comment type="caution">
    <text evidence="1">The sequence shown here is derived from an EMBL/GenBank/DDBJ whole genome shotgun (WGS) entry which is preliminary data.</text>
</comment>